<comment type="similarity">
    <text evidence="8">Belongs to the tRNA(Ile)-lysidine synthase family.</text>
</comment>
<dbReference type="RefSeq" id="WP_074601166.1">
    <property type="nucleotide sequence ID" value="NZ_FNHF01000010.1"/>
</dbReference>
<comment type="subcellular location">
    <subcellularLocation>
        <location evidence="1 8">Cytoplasm</location>
    </subcellularLocation>
</comment>
<dbReference type="InterPro" id="IPR012796">
    <property type="entry name" value="Lysidine-tRNA-synth_C"/>
</dbReference>
<evidence type="ECO:0000256" key="2">
    <source>
        <dbReference type="ARBA" id="ARBA00022490"/>
    </source>
</evidence>
<dbReference type="STRING" id="482461.SAMN05216244_0011"/>
<organism evidence="10 11">
    <name type="scientific">Sediminibacillus halophilus</name>
    <dbReference type="NCBI Taxonomy" id="482461"/>
    <lineage>
        <taxon>Bacteria</taxon>
        <taxon>Bacillati</taxon>
        <taxon>Bacillota</taxon>
        <taxon>Bacilli</taxon>
        <taxon>Bacillales</taxon>
        <taxon>Bacillaceae</taxon>
        <taxon>Sediminibacillus</taxon>
    </lineage>
</organism>
<evidence type="ECO:0000256" key="4">
    <source>
        <dbReference type="ARBA" id="ARBA00022694"/>
    </source>
</evidence>
<dbReference type="InterPro" id="IPR011063">
    <property type="entry name" value="TilS/TtcA_N"/>
</dbReference>
<dbReference type="Proteomes" id="UP000182347">
    <property type="component" value="Unassembled WGS sequence"/>
</dbReference>
<dbReference type="OrthoDB" id="9807403at2"/>
<accession>A0A1G9YM95</accession>
<protein>
    <recommendedName>
        <fullName evidence="8">tRNA(Ile)-lysidine synthase</fullName>
        <ecNumber evidence="8">6.3.4.19</ecNumber>
    </recommendedName>
    <alternativeName>
        <fullName evidence="8">tRNA(Ile)-2-lysyl-cytidine synthase</fullName>
    </alternativeName>
    <alternativeName>
        <fullName evidence="8">tRNA(Ile)-lysidine synthetase</fullName>
    </alternativeName>
</protein>
<evidence type="ECO:0000259" key="9">
    <source>
        <dbReference type="SMART" id="SM00977"/>
    </source>
</evidence>
<dbReference type="GO" id="GO:0005737">
    <property type="term" value="C:cytoplasm"/>
    <property type="evidence" value="ECO:0007669"/>
    <property type="project" value="UniProtKB-SubCell"/>
</dbReference>
<reference evidence="11" key="1">
    <citation type="submission" date="2016-10" db="EMBL/GenBank/DDBJ databases">
        <authorList>
            <person name="Varghese N."/>
            <person name="Submissions S."/>
        </authorList>
    </citation>
    <scope>NUCLEOTIDE SEQUENCE [LARGE SCALE GENOMIC DNA]</scope>
    <source>
        <strain evidence="11">CGMCC 1.6199</strain>
    </source>
</reference>
<dbReference type="Pfam" id="PF01171">
    <property type="entry name" value="ATP_bind_3"/>
    <property type="match status" value="1"/>
</dbReference>
<dbReference type="CDD" id="cd01992">
    <property type="entry name" value="TilS_N"/>
    <property type="match status" value="1"/>
</dbReference>
<dbReference type="InterPro" id="IPR012795">
    <property type="entry name" value="tRNA_Ile_lys_synt_N"/>
</dbReference>
<evidence type="ECO:0000256" key="7">
    <source>
        <dbReference type="ARBA" id="ARBA00048539"/>
    </source>
</evidence>
<keyword evidence="2 8" id="KW-0963">Cytoplasm</keyword>
<dbReference type="Pfam" id="PF09179">
    <property type="entry name" value="TilS"/>
    <property type="match status" value="1"/>
</dbReference>
<dbReference type="SUPFAM" id="SSF82829">
    <property type="entry name" value="MesJ substrate recognition domain-like"/>
    <property type="match status" value="1"/>
</dbReference>
<dbReference type="AlphaFoldDB" id="A0A1G9YM95"/>
<comment type="function">
    <text evidence="8">Ligates lysine onto the cytidine present at position 34 of the AUA codon-specific tRNA(Ile) that contains the anticodon CAU, in an ATP-dependent manner. Cytidine is converted to lysidine, thus changing the amino acid specificity of the tRNA from methionine to isoleucine.</text>
</comment>
<proteinExistence type="inferred from homology"/>
<keyword evidence="6 8" id="KW-0067">ATP-binding</keyword>
<dbReference type="Gene3D" id="3.30.465.60">
    <property type="match status" value="1"/>
</dbReference>
<evidence type="ECO:0000313" key="10">
    <source>
        <dbReference type="EMBL" id="SDN10329.1"/>
    </source>
</evidence>
<keyword evidence="5 8" id="KW-0547">Nucleotide-binding</keyword>
<keyword evidence="11" id="KW-1185">Reference proteome</keyword>
<gene>
    <name evidence="8" type="primary">tilS</name>
    <name evidence="10" type="ORF">SAMN05216244_0011</name>
</gene>
<sequence length="463" mass="51985">METKVKDFIKREKLLHGGATVLIGVSGGPDSLALLHILASMKDEWNLRPIALTVDHGLRGEESKQDVEYVKRICSLWNIEIVETFLDVPAYKRQEGTGTQLSARNLRYQFFAEQMEKFGAGYLALGHHADDQAESVLMGLTRGANISALQGIPCKRPFAGGMIVRPFMSSSREEIEDYCKKYGIVPRRDPSNDEDNYTRNYFRLHVLPLLKAKNPNFLHTIRRLSDAARSDETYLTEQAEKLVLPHAEFTDDNKQAAFQIESFAKFPIALQRRAFHLILSYLYDSTSPDLSYAHEDRFFSLISSSKANASVDLPLGLKIIKEYQSITFSFAAEFGGSYYIVLQGPGSVELPDGSILSASVVCEPLEDSRFAITYDLAGINWPLSIRSRKPGDKMTVKGMKGTKKIKDILIDEKIPIGLREGWPIVEDGKGNILWLAGLRRADFQSGGHDGKFLRLHYDKNSNI</sequence>
<evidence type="ECO:0000256" key="3">
    <source>
        <dbReference type="ARBA" id="ARBA00022598"/>
    </source>
</evidence>
<dbReference type="SMART" id="SM00977">
    <property type="entry name" value="TilS_C"/>
    <property type="match status" value="1"/>
</dbReference>
<keyword evidence="3 8" id="KW-0436">Ligase</keyword>
<dbReference type="GO" id="GO:0005524">
    <property type="term" value="F:ATP binding"/>
    <property type="evidence" value="ECO:0007669"/>
    <property type="project" value="UniProtKB-UniRule"/>
</dbReference>
<dbReference type="EMBL" id="FNHF01000010">
    <property type="protein sequence ID" value="SDN10329.1"/>
    <property type="molecule type" value="Genomic_DNA"/>
</dbReference>
<dbReference type="HAMAP" id="MF_01161">
    <property type="entry name" value="tRNA_Ile_lys_synt"/>
    <property type="match status" value="1"/>
</dbReference>
<dbReference type="NCBIfam" id="TIGR02432">
    <property type="entry name" value="lysidine_TilS_N"/>
    <property type="match status" value="1"/>
</dbReference>
<dbReference type="PANTHER" id="PTHR43033:SF1">
    <property type="entry name" value="TRNA(ILE)-LYSIDINE SYNTHASE-RELATED"/>
    <property type="match status" value="1"/>
</dbReference>
<dbReference type="InterPro" id="IPR015262">
    <property type="entry name" value="tRNA_Ile_lys_synt_subst-bd"/>
</dbReference>
<keyword evidence="4 8" id="KW-0819">tRNA processing</keyword>
<evidence type="ECO:0000256" key="6">
    <source>
        <dbReference type="ARBA" id="ARBA00022840"/>
    </source>
</evidence>
<comment type="domain">
    <text evidence="8">The N-terminal region contains the highly conserved SGGXDS motif, predicted to be a P-loop motif involved in ATP binding.</text>
</comment>
<evidence type="ECO:0000256" key="1">
    <source>
        <dbReference type="ARBA" id="ARBA00004496"/>
    </source>
</evidence>
<comment type="catalytic activity">
    <reaction evidence="7 8">
        <text>cytidine(34) in tRNA(Ile2) + L-lysine + ATP = lysidine(34) in tRNA(Ile2) + AMP + diphosphate + H(+)</text>
        <dbReference type="Rhea" id="RHEA:43744"/>
        <dbReference type="Rhea" id="RHEA-COMP:10625"/>
        <dbReference type="Rhea" id="RHEA-COMP:10670"/>
        <dbReference type="ChEBI" id="CHEBI:15378"/>
        <dbReference type="ChEBI" id="CHEBI:30616"/>
        <dbReference type="ChEBI" id="CHEBI:32551"/>
        <dbReference type="ChEBI" id="CHEBI:33019"/>
        <dbReference type="ChEBI" id="CHEBI:82748"/>
        <dbReference type="ChEBI" id="CHEBI:83665"/>
        <dbReference type="ChEBI" id="CHEBI:456215"/>
        <dbReference type="EC" id="6.3.4.19"/>
    </reaction>
</comment>
<dbReference type="Pfam" id="PF11734">
    <property type="entry name" value="TilS_C"/>
    <property type="match status" value="1"/>
</dbReference>
<evidence type="ECO:0000256" key="5">
    <source>
        <dbReference type="ARBA" id="ARBA00022741"/>
    </source>
</evidence>
<dbReference type="SUPFAM" id="SSF52402">
    <property type="entry name" value="Adenine nucleotide alpha hydrolases-like"/>
    <property type="match status" value="1"/>
</dbReference>
<dbReference type="EC" id="6.3.4.19" evidence="8"/>
<dbReference type="InterPro" id="IPR012094">
    <property type="entry name" value="tRNA_Ile_lys_synt"/>
</dbReference>
<dbReference type="NCBIfam" id="TIGR02433">
    <property type="entry name" value="lysidine_TilS_C"/>
    <property type="match status" value="1"/>
</dbReference>
<dbReference type="PANTHER" id="PTHR43033">
    <property type="entry name" value="TRNA(ILE)-LYSIDINE SYNTHASE-RELATED"/>
    <property type="match status" value="1"/>
</dbReference>
<dbReference type="SUPFAM" id="SSF56037">
    <property type="entry name" value="PheT/TilS domain"/>
    <property type="match status" value="1"/>
</dbReference>
<evidence type="ECO:0000313" key="11">
    <source>
        <dbReference type="Proteomes" id="UP000182347"/>
    </source>
</evidence>
<name>A0A1G9YM95_9BACI</name>
<dbReference type="InterPro" id="IPR014729">
    <property type="entry name" value="Rossmann-like_a/b/a_fold"/>
</dbReference>
<feature type="binding site" evidence="8">
    <location>
        <begin position="26"/>
        <end position="31"/>
    </location>
    <ligand>
        <name>ATP</name>
        <dbReference type="ChEBI" id="CHEBI:30616"/>
    </ligand>
</feature>
<dbReference type="GO" id="GO:0006400">
    <property type="term" value="P:tRNA modification"/>
    <property type="evidence" value="ECO:0007669"/>
    <property type="project" value="UniProtKB-UniRule"/>
</dbReference>
<dbReference type="Gene3D" id="3.40.50.620">
    <property type="entry name" value="HUPs"/>
    <property type="match status" value="1"/>
</dbReference>
<feature type="domain" description="Lysidine-tRNA(Ile) synthetase C-terminal" evidence="9">
    <location>
        <begin position="383"/>
        <end position="457"/>
    </location>
</feature>
<dbReference type="GO" id="GO:0032267">
    <property type="term" value="F:tRNA(Ile)-lysidine synthase activity"/>
    <property type="evidence" value="ECO:0007669"/>
    <property type="project" value="UniProtKB-EC"/>
</dbReference>
<evidence type="ECO:0000256" key="8">
    <source>
        <dbReference type="HAMAP-Rule" id="MF_01161"/>
    </source>
</evidence>